<evidence type="ECO:0000313" key="2">
    <source>
        <dbReference type="Proteomes" id="UP000219922"/>
    </source>
</evidence>
<reference evidence="1 2" key="1">
    <citation type="submission" date="2017-09" db="EMBL/GenBank/DDBJ databases">
        <title>Large-scale bioinformatics analysis of Bacillus genomes uncovers conserved roles of natural products in bacterial physiology.</title>
        <authorList>
            <consortium name="Agbiome Team Llc"/>
            <person name="Bleich R.M."/>
            <person name="Grubbs K.J."/>
            <person name="Santa Maria K.C."/>
            <person name="Allen S.E."/>
            <person name="Farag S."/>
            <person name="Shank E.A."/>
            <person name="Bowers A."/>
        </authorList>
    </citation>
    <scope>NUCLEOTIDE SEQUENCE [LARGE SCALE GENOMIC DNA]</scope>
    <source>
        <strain evidence="1 2">AFS092789</strain>
    </source>
</reference>
<gene>
    <name evidence="1" type="ORF">CON36_22655</name>
</gene>
<comment type="caution">
    <text evidence="1">The sequence shown here is derived from an EMBL/GenBank/DDBJ whole genome shotgun (WGS) entry which is preliminary data.</text>
</comment>
<organism evidence="1 2">
    <name type="scientific">Bacillus cereus</name>
    <dbReference type="NCBI Taxonomy" id="1396"/>
    <lineage>
        <taxon>Bacteria</taxon>
        <taxon>Bacillati</taxon>
        <taxon>Bacillota</taxon>
        <taxon>Bacilli</taxon>
        <taxon>Bacillales</taxon>
        <taxon>Bacillaceae</taxon>
        <taxon>Bacillus</taxon>
        <taxon>Bacillus cereus group</taxon>
    </lineage>
</organism>
<dbReference type="EMBL" id="NVMX01000040">
    <property type="protein sequence ID" value="PDZ96294.1"/>
    <property type="molecule type" value="Genomic_DNA"/>
</dbReference>
<dbReference type="AlphaFoldDB" id="A0A9X6SWL1"/>
<evidence type="ECO:0000313" key="1">
    <source>
        <dbReference type="EMBL" id="PDZ96294.1"/>
    </source>
</evidence>
<protein>
    <submittedName>
        <fullName evidence="1">Uncharacterized protein</fullName>
    </submittedName>
</protein>
<accession>A0A9X6SWL1</accession>
<sequence length="73" mass="8495">MITKKDLIVLAIERDEKGNLSTWCSYCEQFHHHGVDEGHRVAHCVNEDSPYIHTGYVLRKMKLSGKEIVRKEN</sequence>
<dbReference type="RefSeq" id="WP_098005901.1">
    <property type="nucleotide sequence ID" value="NZ_NVMX01000040.1"/>
</dbReference>
<name>A0A9X6SWL1_BACCE</name>
<dbReference type="Proteomes" id="UP000219922">
    <property type="component" value="Unassembled WGS sequence"/>
</dbReference>
<proteinExistence type="predicted"/>